<dbReference type="SUPFAM" id="SSF81321">
    <property type="entry name" value="Family A G protein-coupled receptor-like"/>
    <property type="match status" value="1"/>
</dbReference>
<dbReference type="EMBL" id="VCGU01000003">
    <property type="protein sequence ID" value="TRY78178.1"/>
    <property type="molecule type" value="Genomic_DNA"/>
</dbReference>
<dbReference type="PROSITE" id="PS50262">
    <property type="entry name" value="G_PROTEIN_RECEP_F1_2"/>
    <property type="match status" value="1"/>
</dbReference>
<keyword evidence="9 11" id="KW-0675">Receptor</keyword>
<reference evidence="14 15" key="1">
    <citation type="journal article" date="2018" name="Nat. Ecol. Evol.">
        <title>Genomic signatures of mitonuclear coevolution across populations of Tigriopus californicus.</title>
        <authorList>
            <person name="Barreto F.S."/>
            <person name="Watson E.T."/>
            <person name="Lima T.G."/>
            <person name="Willett C.S."/>
            <person name="Edmands S."/>
            <person name="Li W."/>
            <person name="Burton R.S."/>
        </authorList>
    </citation>
    <scope>NUCLEOTIDE SEQUENCE [LARGE SCALE GENOMIC DNA]</scope>
    <source>
        <strain evidence="14 15">San Diego</strain>
    </source>
</reference>
<evidence type="ECO:0000256" key="11">
    <source>
        <dbReference type="RuleBase" id="RU000688"/>
    </source>
</evidence>
<dbReference type="PRINTS" id="PR00237">
    <property type="entry name" value="GPCRRHODOPSN"/>
</dbReference>
<evidence type="ECO:0000313" key="15">
    <source>
        <dbReference type="Proteomes" id="UP000318571"/>
    </source>
</evidence>
<dbReference type="InterPro" id="IPR000276">
    <property type="entry name" value="GPCR_Rhodpsn"/>
</dbReference>
<dbReference type="Pfam" id="PF00001">
    <property type="entry name" value="7tm_1"/>
    <property type="match status" value="1"/>
</dbReference>
<evidence type="ECO:0000256" key="1">
    <source>
        <dbReference type="ARBA" id="ARBA00004651"/>
    </source>
</evidence>
<evidence type="ECO:0000256" key="7">
    <source>
        <dbReference type="ARBA" id="ARBA00023136"/>
    </source>
</evidence>
<feature type="domain" description="G-protein coupled receptors family 1 profile" evidence="13">
    <location>
        <begin position="117"/>
        <end position="320"/>
    </location>
</feature>
<evidence type="ECO:0000256" key="10">
    <source>
        <dbReference type="ARBA" id="ARBA00023224"/>
    </source>
</evidence>
<comment type="similarity">
    <text evidence="2 11">Belongs to the G-protein coupled receptor 1 family.</text>
</comment>
<sequence length="320" mass="36033">MPFSVYVLVSTNTGVLQLEQEGSILALRLVFVFDYAHNGMRDMKVLFQRNGKAAYGLNHGLRENQDETTGIDFNGQECGRFPIESVHESELEPSGWFCGTREMYQIDKLSSVNWGMWGFPEILCDFYIALDVVCSTSSIFNLVAISIDRYYAVTAPIKYSQHRDNHTRAYIFIMVCWVASIAIGSPIMLGANHIPDEAKVFSREIPDQSSEWSSNQTDINEGIRPNDLGSNSSSVRWDAGNRALLNISVNDALPTSKIKTNQSQIQSMEFVCAFYNPDFIIWSSLGSFYIPCFVMIFLYARIFKASAAQTRCEACFLVVT</sequence>
<protein>
    <recommendedName>
        <fullName evidence="13">G-protein coupled receptors family 1 profile domain-containing protein</fullName>
    </recommendedName>
</protein>
<keyword evidence="3" id="KW-1003">Cell membrane</keyword>
<dbReference type="PROSITE" id="PS00237">
    <property type="entry name" value="G_PROTEIN_RECEP_F1_1"/>
    <property type="match status" value="1"/>
</dbReference>
<dbReference type="GO" id="GO:0005886">
    <property type="term" value="C:plasma membrane"/>
    <property type="evidence" value="ECO:0007669"/>
    <property type="project" value="UniProtKB-SubCell"/>
</dbReference>
<evidence type="ECO:0000256" key="4">
    <source>
        <dbReference type="ARBA" id="ARBA00022692"/>
    </source>
</evidence>
<keyword evidence="5 12" id="KW-1133">Transmembrane helix</keyword>
<feature type="transmembrane region" description="Helical" evidence="12">
    <location>
        <begin position="279"/>
        <end position="300"/>
    </location>
</feature>
<evidence type="ECO:0000256" key="2">
    <source>
        <dbReference type="ARBA" id="ARBA00010663"/>
    </source>
</evidence>
<dbReference type="PANTHER" id="PTHR24248">
    <property type="entry name" value="ADRENERGIC RECEPTOR-RELATED G-PROTEIN COUPLED RECEPTOR"/>
    <property type="match status" value="1"/>
</dbReference>
<evidence type="ECO:0000313" key="14">
    <source>
        <dbReference type="EMBL" id="TRY78178.1"/>
    </source>
</evidence>
<evidence type="ECO:0000256" key="8">
    <source>
        <dbReference type="ARBA" id="ARBA00023157"/>
    </source>
</evidence>
<dbReference type="AlphaFoldDB" id="A0A553PKH1"/>
<keyword evidence="6 11" id="KW-0297">G-protein coupled receptor</keyword>
<evidence type="ECO:0000256" key="9">
    <source>
        <dbReference type="ARBA" id="ARBA00023170"/>
    </source>
</evidence>
<gene>
    <name evidence="14" type="ORF">TCAL_16688</name>
</gene>
<dbReference type="PANTHER" id="PTHR24248:SF125">
    <property type="entry name" value="DOPAMINE D2-LIKE RECEPTOR"/>
    <property type="match status" value="1"/>
</dbReference>
<keyword evidence="7 12" id="KW-0472">Membrane</keyword>
<evidence type="ECO:0000256" key="3">
    <source>
        <dbReference type="ARBA" id="ARBA00022475"/>
    </source>
</evidence>
<dbReference type="InterPro" id="IPR017452">
    <property type="entry name" value="GPCR_Rhodpsn_7TM"/>
</dbReference>
<evidence type="ECO:0000256" key="5">
    <source>
        <dbReference type="ARBA" id="ARBA00022989"/>
    </source>
</evidence>
<keyword evidence="4 11" id="KW-0812">Transmembrane</keyword>
<comment type="caution">
    <text evidence="14">The sequence shown here is derived from an EMBL/GenBank/DDBJ whole genome shotgun (WGS) entry which is preliminary data.</text>
</comment>
<dbReference type="Proteomes" id="UP000318571">
    <property type="component" value="Chromosome 11"/>
</dbReference>
<dbReference type="Gene3D" id="1.20.1070.10">
    <property type="entry name" value="Rhodopsin 7-helix transmembrane proteins"/>
    <property type="match status" value="1"/>
</dbReference>
<dbReference type="GO" id="GO:0004930">
    <property type="term" value="F:G protein-coupled receptor activity"/>
    <property type="evidence" value="ECO:0007669"/>
    <property type="project" value="UniProtKB-KW"/>
</dbReference>
<dbReference type="STRING" id="6832.A0A553PKH1"/>
<name>A0A553PKH1_TIGCA</name>
<keyword evidence="15" id="KW-1185">Reference proteome</keyword>
<keyword evidence="10 11" id="KW-0807">Transducer</keyword>
<proteinExistence type="inferred from homology"/>
<accession>A0A553PKH1</accession>
<feature type="transmembrane region" description="Helical" evidence="12">
    <location>
        <begin position="169"/>
        <end position="189"/>
    </location>
</feature>
<dbReference type="GO" id="GO:0045202">
    <property type="term" value="C:synapse"/>
    <property type="evidence" value="ECO:0007669"/>
    <property type="project" value="GOC"/>
</dbReference>
<evidence type="ECO:0000256" key="12">
    <source>
        <dbReference type="SAM" id="Phobius"/>
    </source>
</evidence>
<comment type="subcellular location">
    <subcellularLocation>
        <location evidence="1">Cell membrane</location>
        <topology evidence="1">Multi-pass membrane protein</topology>
    </subcellularLocation>
</comment>
<keyword evidence="8" id="KW-1015">Disulfide bond</keyword>
<organism evidence="14 15">
    <name type="scientific">Tigriopus californicus</name>
    <name type="common">Marine copepod</name>
    <dbReference type="NCBI Taxonomy" id="6832"/>
    <lineage>
        <taxon>Eukaryota</taxon>
        <taxon>Metazoa</taxon>
        <taxon>Ecdysozoa</taxon>
        <taxon>Arthropoda</taxon>
        <taxon>Crustacea</taxon>
        <taxon>Multicrustacea</taxon>
        <taxon>Hexanauplia</taxon>
        <taxon>Copepoda</taxon>
        <taxon>Harpacticoida</taxon>
        <taxon>Harpacticidae</taxon>
        <taxon>Tigriopus</taxon>
    </lineage>
</organism>
<dbReference type="GO" id="GO:0001591">
    <property type="term" value="F:dopamine neurotransmitter receptor activity, coupled via Gi/Go"/>
    <property type="evidence" value="ECO:0007669"/>
    <property type="project" value="TreeGrafter"/>
</dbReference>
<evidence type="ECO:0000256" key="6">
    <source>
        <dbReference type="ARBA" id="ARBA00023040"/>
    </source>
</evidence>
<evidence type="ECO:0000259" key="13">
    <source>
        <dbReference type="PROSITE" id="PS50262"/>
    </source>
</evidence>